<name>A0ABS3QGM9_9BACT</name>
<proteinExistence type="predicted"/>
<organism evidence="2 3">
    <name type="scientific">Hymenobacter negativus</name>
    <dbReference type="NCBI Taxonomy" id="2795026"/>
    <lineage>
        <taxon>Bacteria</taxon>
        <taxon>Pseudomonadati</taxon>
        <taxon>Bacteroidota</taxon>
        <taxon>Cytophagia</taxon>
        <taxon>Cytophagales</taxon>
        <taxon>Hymenobacteraceae</taxon>
        <taxon>Hymenobacter</taxon>
    </lineage>
</organism>
<feature type="chain" id="PRO_5047526403" evidence="1">
    <location>
        <begin position="30"/>
        <end position="583"/>
    </location>
</feature>
<feature type="signal peptide" evidence="1">
    <location>
        <begin position="1"/>
        <end position="29"/>
    </location>
</feature>
<reference evidence="2 3" key="1">
    <citation type="submission" date="2021-03" db="EMBL/GenBank/DDBJ databases">
        <authorList>
            <person name="Kim M.K."/>
        </authorList>
    </citation>
    <scope>NUCLEOTIDE SEQUENCE [LARGE SCALE GENOMIC DNA]</scope>
    <source>
        <strain evidence="2 3">BT442</strain>
    </source>
</reference>
<accession>A0ABS3QGM9</accession>
<evidence type="ECO:0000313" key="3">
    <source>
        <dbReference type="Proteomes" id="UP000664369"/>
    </source>
</evidence>
<protein>
    <submittedName>
        <fullName evidence="2">T9SS type A sorting domain-containing protein</fullName>
    </submittedName>
</protein>
<dbReference type="InterPro" id="IPR026444">
    <property type="entry name" value="Secre_tail"/>
</dbReference>
<dbReference type="RefSeq" id="WP_208175900.1">
    <property type="nucleotide sequence ID" value="NZ_JAGETZ010000006.1"/>
</dbReference>
<keyword evidence="1" id="KW-0732">Signal</keyword>
<evidence type="ECO:0000256" key="1">
    <source>
        <dbReference type="SAM" id="SignalP"/>
    </source>
</evidence>
<comment type="caution">
    <text evidence="2">The sequence shown here is derived from an EMBL/GenBank/DDBJ whole genome shotgun (WGS) entry which is preliminary data.</text>
</comment>
<dbReference type="EMBL" id="JAGETZ010000006">
    <property type="protein sequence ID" value="MBO2010266.1"/>
    <property type="molecule type" value="Genomic_DNA"/>
</dbReference>
<dbReference type="NCBIfam" id="TIGR04183">
    <property type="entry name" value="Por_Secre_tail"/>
    <property type="match status" value="1"/>
</dbReference>
<sequence length="583" mass="59825">MKHFFSWMRGCTLAALLIHLWLAGPAARAQAPAWQTVIAANQNRGDYSTIKATVTDASGNVYLVGDFGGTVHFDSITLVCSGGDTDIFIAKWSPITGFVWAKRAGGNSLDYAEAVAINGTDIYVAGTFASNTADFGSSILTNANATTTPVGDMFVTKLTDAGTSANFIWSLRAGGPYDDGATGIAVNGASIYVVGSFSDTANFGSVVLTSAGRNDAFVAKLVDAGPNGSFSWVQRAGGPSFERLNAVAINGTSIYVTGTFSSALADFGSSILNSIGSYYDVFITKLTDAGTTSSFTWTKQAGGTGWDEAFDIAVNGANVYVVGEFSGTSATFGNTTVTNTGNSVTYDAFVTKIIDSGSTSNFSWTQQAGGPLNDQVYAMAVHGSSLYLTGGFGGPTALFGSTMLTNASGTLNPSHDIFTAKLLDTGTSGNFAWVQQAGSSIADEAYALAVSGATIYVGGTVASPASFSSITVNSPNLYRVAFLASLTDPTLIATTAAQGSLPFTLAPNPARAATTLTLPAMPGAPTATLTLTDALGRTLHTTTVALPAAGLRHPLDLSGLAPGLYAVQVRAGSTTSTQRLVVE</sequence>
<dbReference type="Proteomes" id="UP000664369">
    <property type="component" value="Unassembled WGS sequence"/>
</dbReference>
<gene>
    <name evidence="2" type="ORF">J4E00_14485</name>
</gene>
<keyword evidence="3" id="KW-1185">Reference proteome</keyword>
<evidence type="ECO:0000313" key="2">
    <source>
        <dbReference type="EMBL" id="MBO2010266.1"/>
    </source>
</evidence>